<dbReference type="AlphaFoldDB" id="A0A6A5YJQ8"/>
<dbReference type="Proteomes" id="UP000799770">
    <property type="component" value="Unassembled WGS sequence"/>
</dbReference>
<dbReference type="PANTHER" id="PTHR33112">
    <property type="entry name" value="DOMAIN PROTEIN, PUTATIVE-RELATED"/>
    <property type="match status" value="1"/>
</dbReference>
<organism evidence="2 3">
    <name type="scientific">Lophiotrema nucula</name>
    <dbReference type="NCBI Taxonomy" id="690887"/>
    <lineage>
        <taxon>Eukaryota</taxon>
        <taxon>Fungi</taxon>
        <taxon>Dikarya</taxon>
        <taxon>Ascomycota</taxon>
        <taxon>Pezizomycotina</taxon>
        <taxon>Dothideomycetes</taxon>
        <taxon>Pleosporomycetidae</taxon>
        <taxon>Pleosporales</taxon>
        <taxon>Lophiotremataceae</taxon>
        <taxon>Lophiotrema</taxon>
    </lineage>
</organism>
<evidence type="ECO:0008006" key="4">
    <source>
        <dbReference type="Google" id="ProtNLM"/>
    </source>
</evidence>
<proteinExistence type="predicted"/>
<evidence type="ECO:0000313" key="2">
    <source>
        <dbReference type="EMBL" id="KAF2107200.1"/>
    </source>
</evidence>
<evidence type="ECO:0000313" key="3">
    <source>
        <dbReference type="Proteomes" id="UP000799770"/>
    </source>
</evidence>
<evidence type="ECO:0000256" key="1">
    <source>
        <dbReference type="SAM" id="MobiDB-lite"/>
    </source>
</evidence>
<dbReference type="PANTHER" id="PTHR33112:SF9">
    <property type="entry name" value="HETEROKARYON INCOMPATIBILITY DOMAIN-CONTAINING PROTEIN"/>
    <property type="match status" value="1"/>
</dbReference>
<sequence>MAHVSPSPSSPAGIARAKEWYHNCIAEHQGICPPAANRLPTRVIEVGSESHDPFLYETGPDEEGTYAALSYCWGKTRTLVTTIANYPDMTAGFSIQEAPLTFRDAIIFARGRGQLSSCDHVNEDTIRLNDPENTTNLHQMLTACCNKIMAPAKHPRLPAHPHNNLYTPPIQTPQASLHAPTSRPRP</sequence>
<accession>A0A6A5YJQ8</accession>
<gene>
    <name evidence="2" type="ORF">BDV96DRAFT_654047</name>
</gene>
<name>A0A6A5YJQ8_9PLEO</name>
<protein>
    <recommendedName>
        <fullName evidence="4">Heterokaryon incompatibility domain-containing protein</fullName>
    </recommendedName>
</protein>
<feature type="region of interest" description="Disordered" evidence="1">
    <location>
        <begin position="156"/>
        <end position="186"/>
    </location>
</feature>
<dbReference type="EMBL" id="ML977356">
    <property type="protein sequence ID" value="KAF2107200.1"/>
    <property type="molecule type" value="Genomic_DNA"/>
</dbReference>
<reference evidence="2" key="1">
    <citation type="journal article" date="2020" name="Stud. Mycol.">
        <title>101 Dothideomycetes genomes: a test case for predicting lifestyles and emergence of pathogens.</title>
        <authorList>
            <person name="Haridas S."/>
            <person name="Albert R."/>
            <person name="Binder M."/>
            <person name="Bloem J."/>
            <person name="Labutti K."/>
            <person name="Salamov A."/>
            <person name="Andreopoulos B."/>
            <person name="Baker S."/>
            <person name="Barry K."/>
            <person name="Bills G."/>
            <person name="Bluhm B."/>
            <person name="Cannon C."/>
            <person name="Castanera R."/>
            <person name="Culley D."/>
            <person name="Daum C."/>
            <person name="Ezra D."/>
            <person name="Gonzalez J."/>
            <person name="Henrissat B."/>
            <person name="Kuo A."/>
            <person name="Liang C."/>
            <person name="Lipzen A."/>
            <person name="Lutzoni F."/>
            <person name="Magnuson J."/>
            <person name="Mondo S."/>
            <person name="Nolan M."/>
            <person name="Ohm R."/>
            <person name="Pangilinan J."/>
            <person name="Park H.-J."/>
            <person name="Ramirez L."/>
            <person name="Alfaro M."/>
            <person name="Sun H."/>
            <person name="Tritt A."/>
            <person name="Yoshinaga Y."/>
            <person name="Zwiers L.-H."/>
            <person name="Turgeon B."/>
            <person name="Goodwin S."/>
            <person name="Spatafora J."/>
            <person name="Crous P."/>
            <person name="Grigoriev I."/>
        </authorList>
    </citation>
    <scope>NUCLEOTIDE SEQUENCE</scope>
    <source>
        <strain evidence="2">CBS 627.86</strain>
    </source>
</reference>
<dbReference type="OrthoDB" id="5125733at2759"/>
<keyword evidence="3" id="KW-1185">Reference proteome</keyword>